<keyword evidence="2" id="KW-1185">Reference proteome</keyword>
<dbReference type="Proteomes" id="UP000004217">
    <property type="component" value="Unassembled WGS sequence"/>
</dbReference>
<reference evidence="1 2" key="1">
    <citation type="submission" date="2011-08" db="EMBL/GenBank/DDBJ databases">
        <authorList>
            <person name="Lin Y."/>
            <person name="Hao X."/>
            <person name="Johnstone L."/>
            <person name="Miller S.J."/>
            <person name="Wei G."/>
            <person name="Rensing C."/>
        </authorList>
    </citation>
    <scope>NUCLEOTIDE SEQUENCE [LARGE SCALE GENOMIC DNA]</scope>
    <source>
        <strain evidence="1 2">K42</strain>
    </source>
</reference>
<gene>
    <name evidence="1" type="ORF">SZN_20537</name>
</gene>
<dbReference type="OrthoDB" id="3431977at2"/>
<protein>
    <recommendedName>
        <fullName evidence="3">Type II toxin-antitoxin system RelE/ParE family toxin</fullName>
    </recommendedName>
</protein>
<dbReference type="AlphaFoldDB" id="G2GF24"/>
<name>G2GF24_9ACTN</name>
<organism evidence="1 2">
    <name type="scientific">Streptomyces zinciresistens K42</name>
    <dbReference type="NCBI Taxonomy" id="700597"/>
    <lineage>
        <taxon>Bacteria</taxon>
        <taxon>Bacillati</taxon>
        <taxon>Actinomycetota</taxon>
        <taxon>Actinomycetes</taxon>
        <taxon>Kitasatosporales</taxon>
        <taxon>Streptomycetaceae</taxon>
        <taxon>Streptomyces</taxon>
    </lineage>
</organism>
<evidence type="ECO:0000313" key="1">
    <source>
        <dbReference type="EMBL" id="EGX57891.1"/>
    </source>
</evidence>
<proteinExistence type="predicted"/>
<evidence type="ECO:0008006" key="3">
    <source>
        <dbReference type="Google" id="ProtNLM"/>
    </source>
</evidence>
<dbReference type="PATRIC" id="fig|700597.3.peg.4029"/>
<evidence type="ECO:0000313" key="2">
    <source>
        <dbReference type="Proteomes" id="UP000004217"/>
    </source>
</evidence>
<comment type="caution">
    <text evidence="1">The sequence shown here is derived from an EMBL/GenBank/DDBJ whole genome shotgun (WGS) entry which is preliminary data.</text>
</comment>
<dbReference type="EMBL" id="AGBF01000074">
    <property type="protein sequence ID" value="EGX57891.1"/>
    <property type="molecule type" value="Genomic_DNA"/>
</dbReference>
<dbReference type="RefSeq" id="WP_007498017.1">
    <property type="nucleotide sequence ID" value="NZ_AGBF01000074.1"/>
</dbReference>
<accession>G2GF24</accession>
<sequence>MSDWTWEYNPDADNVVGDLPDLHRRDVEDLARRIAEAVGVRRIGHPFDIQESASGVKTHAEGSVMIWYQEDYRDDVVLILRVQHYLAPAAAPDRED</sequence>